<feature type="region of interest" description="Disordered" evidence="1">
    <location>
        <begin position="794"/>
        <end position="839"/>
    </location>
</feature>
<reference evidence="2" key="1">
    <citation type="journal article" date="2020" name="BMC Genomics">
        <title>Correction to: Identification and distribution of gene clusters required for synthesis of sphingolipid metabolism inhibitors in diverse species of the filamentous fungus Fusarium.</title>
        <authorList>
            <person name="Kim H.S."/>
            <person name="Lohmar J.M."/>
            <person name="Busman M."/>
            <person name="Brown D.W."/>
            <person name="Naumann T.A."/>
            <person name="Divon H.H."/>
            <person name="Lysoe E."/>
            <person name="Uhlig S."/>
            <person name="Proctor R.H."/>
        </authorList>
    </citation>
    <scope>NUCLEOTIDE SEQUENCE</scope>
    <source>
        <strain evidence="2">NRRL 45417</strain>
    </source>
</reference>
<keyword evidence="3" id="KW-1185">Reference proteome</keyword>
<dbReference type="EMBL" id="JABFAI010000389">
    <property type="protein sequence ID" value="KAF4944969.1"/>
    <property type="molecule type" value="Genomic_DNA"/>
</dbReference>
<reference evidence="2" key="2">
    <citation type="submission" date="2020-05" db="EMBL/GenBank/DDBJ databases">
        <authorList>
            <person name="Kim H.-S."/>
            <person name="Proctor R.H."/>
            <person name="Brown D.W."/>
        </authorList>
    </citation>
    <scope>NUCLEOTIDE SEQUENCE</scope>
    <source>
        <strain evidence="2">NRRL 45417</strain>
    </source>
</reference>
<evidence type="ECO:0000256" key="1">
    <source>
        <dbReference type="SAM" id="MobiDB-lite"/>
    </source>
</evidence>
<evidence type="ECO:0000313" key="3">
    <source>
        <dbReference type="Proteomes" id="UP000604273"/>
    </source>
</evidence>
<comment type="caution">
    <text evidence="2">The sequence shown here is derived from an EMBL/GenBank/DDBJ whole genome shotgun (WGS) entry which is preliminary data.</text>
</comment>
<protein>
    <submittedName>
        <fullName evidence="2">Uncharacterized protein</fullName>
    </submittedName>
</protein>
<dbReference type="OrthoDB" id="3029913at2759"/>
<proteinExistence type="predicted"/>
<organism evidence="2 3">
    <name type="scientific">Fusarium gaditjirri</name>
    <dbReference type="NCBI Taxonomy" id="282569"/>
    <lineage>
        <taxon>Eukaryota</taxon>
        <taxon>Fungi</taxon>
        <taxon>Dikarya</taxon>
        <taxon>Ascomycota</taxon>
        <taxon>Pezizomycotina</taxon>
        <taxon>Sordariomycetes</taxon>
        <taxon>Hypocreomycetidae</taxon>
        <taxon>Hypocreales</taxon>
        <taxon>Nectriaceae</taxon>
        <taxon>Fusarium</taxon>
        <taxon>Fusarium nisikadoi species complex</taxon>
    </lineage>
</organism>
<gene>
    <name evidence="2" type="ORF">FGADI_12313</name>
</gene>
<dbReference type="AlphaFoldDB" id="A0A8H4ST19"/>
<sequence>MSTLSDLKPGQAQILSFFKPGLFPGEYTINVEQNITVIGQEAESKKLETPKKFVVESISPYQLPAGSICSVYPGEGEVVEPRILPHIALSDAHVPWELSPDRGSVLGQLLDGSPVPWLALLVFTADELNTFPSLPSSSTSLSPSSTFACPLSKSQLKSLKTSSQEPKAQVPISDHELDTSPGDLVNTIFVKSNAFRGYFSAQPSSVGNEAEPAIARYSYFAHIRRSRSTRAQDSGTNSHGIILGHRAGPLGNTPATTAYAHLVSLMGVKDNLRWPEPNSSTLTALVSLHSWTYTWQSGGSDIEDVLKKLKDNVRPLARQSTESIQNKWLKQRMDAGYTFAKHRMLSGETTVALLRGPLIPHRPQASANTTGQGVNHGSGLQIIDPETGMIDISYSTAWSLGRSLALANLPFAAAISALRSQLTALLMKGTAEDSTSKKLPDWFQALRLVPKDGTSGNDESDLGRGSRWKRSRQTIMNATNLPLFPKLDSTPNVKAVSDFLESQVLYLVEDHDWYARELSEPTKEGLLMAKILDFIYNQLLTLKAVPHNYLFPEPDILETEAVLSFYIDPIWLQSLVDGALSIGNHSSTNEDIIRNEIKKGVNMYLARVEEAYQSARVPRWGVVLCGRLLQSFSDLRIRTGSQTSTSPQLLTSAKLTDQALLLLFNCVPSSFTDGLTITQPPHQQRFAAATTVTATKIHIHPCGVPPEDAPGNDATIKVDDIEQDIGRSAEGPERVFDLESRCLQPMAIMKHYIKQATAKGGSYLSTGSSALLSFVLGDRLQELNISVTEKQADSDRAAPLGPFQLRVPPKRETAPSNSWANESKAVTEPTLGPSSGSLPLGIRPISEPQILAVATESLTGDDFKSFETSSTSNQAPALEKERMLVPSLVESSCRILRHYKTQEGSHTVDLVMVFKAGEDGSLDTSQSGLQLRALDVSFPLGSFVDPASATQPQITLVGQDSAQWVSGSAYVAGNRSNGSDSIPPSPALVVKLNPRAATSVGKVDVGILLSNLTLSRNLNDRAELLVEEEYGLGNPLQGEELQLSVAMRLCEIGGLSEL</sequence>
<dbReference type="Proteomes" id="UP000604273">
    <property type="component" value="Unassembled WGS sequence"/>
</dbReference>
<evidence type="ECO:0000313" key="2">
    <source>
        <dbReference type="EMBL" id="KAF4944969.1"/>
    </source>
</evidence>
<name>A0A8H4ST19_9HYPO</name>
<accession>A0A8H4ST19</accession>